<evidence type="ECO:0000259" key="20">
    <source>
        <dbReference type="Pfam" id="PF01207"/>
    </source>
</evidence>
<evidence type="ECO:0000256" key="13">
    <source>
        <dbReference type="ARBA" id="ARBA00051932"/>
    </source>
</evidence>
<evidence type="ECO:0000313" key="22">
    <source>
        <dbReference type="Proteomes" id="UP001212841"/>
    </source>
</evidence>
<evidence type="ECO:0000256" key="12">
    <source>
        <dbReference type="ARBA" id="ARBA00051779"/>
    </source>
</evidence>
<evidence type="ECO:0000256" key="6">
    <source>
        <dbReference type="ARBA" id="ARBA00022857"/>
    </source>
</evidence>
<evidence type="ECO:0000256" key="9">
    <source>
        <dbReference type="ARBA" id="ARBA00048342"/>
    </source>
</evidence>
<feature type="region of interest" description="Disordered" evidence="19">
    <location>
        <begin position="1"/>
        <end position="44"/>
    </location>
</feature>
<keyword evidence="5" id="KW-0819">tRNA processing</keyword>
<evidence type="ECO:0000256" key="15">
    <source>
        <dbReference type="ARBA" id="ARBA00060741"/>
    </source>
</evidence>
<evidence type="ECO:0000313" key="21">
    <source>
        <dbReference type="EMBL" id="KAJ3047469.1"/>
    </source>
</evidence>
<comment type="caution">
    <text evidence="21">The sequence shown here is derived from an EMBL/GenBank/DDBJ whole genome shotgun (WGS) entry which is preliminary data.</text>
</comment>
<dbReference type="SUPFAM" id="SSF51395">
    <property type="entry name" value="FMN-linked oxidoreductases"/>
    <property type="match status" value="1"/>
</dbReference>
<protein>
    <recommendedName>
        <fullName evidence="17">tRNA-dihydrouridine(20a/20b) synthase [NAD(P)+]</fullName>
        <ecNumber evidence="16">1.3.1.90</ecNumber>
    </recommendedName>
    <alternativeName>
        <fullName evidence="18">tRNA-dihydrouridine synthase 4</fullName>
    </alternativeName>
</protein>
<keyword evidence="2" id="KW-0285">Flavoprotein</keyword>
<evidence type="ECO:0000256" key="16">
    <source>
        <dbReference type="ARBA" id="ARBA00066483"/>
    </source>
</evidence>
<comment type="similarity">
    <text evidence="15">Belongs to the Dus family. Dus4 subfamily.</text>
</comment>
<reference evidence="21" key="1">
    <citation type="submission" date="2020-05" db="EMBL/GenBank/DDBJ databases">
        <title>Phylogenomic resolution of chytrid fungi.</title>
        <authorList>
            <person name="Stajich J.E."/>
            <person name="Amses K."/>
            <person name="Simmons R."/>
            <person name="Seto K."/>
            <person name="Myers J."/>
            <person name="Bonds A."/>
            <person name="Quandt C.A."/>
            <person name="Barry K."/>
            <person name="Liu P."/>
            <person name="Grigoriev I."/>
            <person name="Longcore J.E."/>
            <person name="James T.Y."/>
        </authorList>
    </citation>
    <scope>NUCLEOTIDE SEQUENCE</scope>
    <source>
        <strain evidence="21">JEL0318</strain>
    </source>
</reference>
<comment type="catalytic activity">
    <reaction evidence="11">
        <text>5,6-dihydrouridine(20b) in tRNA + NADP(+) = uridine(20b) in tRNA + NADPH + H(+)</text>
        <dbReference type="Rhea" id="RHEA:53356"/>
        <dbReference type="Rhea" id="RHEA-COMP:13537"/>
        <dbReference type="Rhea" id="RHEA-COMP:13538"/>
        <dbReference type="ChEBI" id="CHEBI:15378"/>
        <dbReference type="ChEBI" id="CHEBI:57783"/>
        <dbReference type="ChEBI" id="CHEBI:58349"/>
        <dbReference type="ChEBI" id="CHEBI:65315"/>
        <dbReference type="ChEBI" id="CHEBI:74443"/>
        <dbReference type="EC" id="1.3.1.90"/>
    </reaction>
    <physiologicalReaction direction="right-to-left" evidence="11">
        <dbReference type="Rhea" id="RHEA:53358"/>
    </physiologicalReaction>
</comment>
<evidence type="ECO:0000256" key="17">
    <source>
        <dbReference type="ARBA" id="ARBA00071722"/>
    </source>
</evidence>
<dbReference type="InterPro" id="IPR013785">
    <property type="entry name" value="Aldolase_TIM"/>
</dbReference>
<dbReference type="InterPro" id="IPR018517">
    <property type="entry name" value="tRNA_hU_synthase_CS"/>
</dbReference>
<evidence type="ECO:0000256" key="18">
    <source>
        <dbReference type="ARBA" id="ARBA00078338"/>
    </source>
</evidence>
<evidence type="ECO:0000256" key="11">
    <source>
        <dbReference type="ARBA" id="ARBA00050434"/>
    </source>
</evidence>
<keyword evidence="3" id="KW-0288">FMN</keyword>
<organism evidence="21 22">
    <name type="scientific">Rhizophlyctis rosea</name>
    <dbReference type="NCBI Taxonomy" id="64517"/>
    <lineage>
        <taxon>Eukaryota</taxon>
        <taxon>Fungi</taxon>
        <taxon>Fungi incertae sedis</taxon>
        <taxon>Chytridiomycota</taxon>
        <taxon>Chytridiomycota incertae sedis</taxon>
        <taxon>Chytridiomycetes</taxon>
        <taxon>Rhizophlyctidales</taxon>
        <taxon>Rhizophlyctidaceae</taxon>
        <taxon>Rhizophlyctis</taxon>
    </lineage>
</organism>
<keyword evidence="4" id="KW-0507">mRNA processing</keyword>
<dbReference type="Gene3D" id="3.20.20.70">
    <property type="entry name" value="Aldolase class I"/>
    <property type="match status" value="1"/>
</dbReference>
<dbReference type="GO" id="GO:0102267">
    <property type="term" value="F:tRNA-dihydrouridine20b synthase activity"/>
    <property type="evidence" value="ECO:0007669"/>
    <property type="project" value="UniProtKB-ARBA"/>
</dbReference>
<evidence type="ECO:0000256" key="14">
    <source>
        <dbReference type="ARBA" id="ARBA00052996"/>
    </source>
</evidence>
<dbReference type="PANTHER" id="PTHR11082">
    <property type="entry name" value="TRNA-DIHYDROURIDINE SYNTHASE"/>
    <property type="match status" value="1"/>
</dbReference>
<keyword evidence="22" id="KW-1185">Reference proteome</keyword>
<dbReference type="EC" id="1.3.1.90" evidence="16"/>
<dbReference type="GO" id="GO:0006397">
    <property type="term" value="P:mRNA processing"/>
    <property type="evidence" value="ECO:0007669"/>
    <property type="project" value="UniProtKB-KW"/>
</dbReference>
<name>A0AAD5S923_9FUNG</name>
<dbReference type="AlphaFoldDB" id="A0AAD5S923"/>
<proteinExistence type="inferred from homology"/>
<comment type="catalytic activity">
    <reaction evidence="14">
        <text>5,6-dihydrouridine(20a) in tRNA + NADP(+) = uridine(20a) in tRNA + NADPH + H(+)</text>
        <dbReference type="Rhea" id="RHEA:53344"/>
        <dbReference type="Rhea" id="RHEA-COMP:13535"/>
        <dbReference type="Rhea" id="RHEA-COMP:13536"/>
        <dbReference type="ChEBI" id="CHEBI:15378"/>
        <dbReference type="ChEBI" id="CHEBI:57783"/>
        <dbReference type="ChEBI" id="CHEBI:58349"/>
        <dbReference type="ChEBI" id="CHEBI:65315"/>
        <dbReference type="ChEBI" id="CHEBI:74443"/>
        <dbReference type="EC" id="1.3.1.90"/>
    </reaction>
    <physiologicalReaction direction="right-to-left" evidence="14">
        <dbReference type="Rhea" id="RHEA:53346"/>
    </physiologicalReaction>
</comment>
<dbReference type="GO" id="GO:0102266">
    <property type="term" value="F:tRNA-dihydrouridine20a synthase activity"/>
    <property type="evidence" value="ECO:0007669"/>
    <property type="project" value="UniProtKB-EC"/>
</dbReference>
<evidence type="ECO:0000256" key="19">
    <source>
        <dbReference type="SAM" id="MobiDB-lite"/>
    </source>
</evidence>
<keyword evidence="7" id="KW-0560">Oxidoreductase</keyword>
<comment type="catalytic activity">
    <reaction evidence="12">
        <text>5,6-dihydrouridine(20a) in tRNA + NAD(+) = uridine(20a) in tRNA + NADH + H(+)</text>
        <dbReference type="Rhea" id="RHEA:53348"/>
        <dbReference type="Rhea" id="RHEA-COMP:13535"/>
        <dbReference type="Rhea" id="RHEA-COMP:13536"/>
        <dbReference type="ChEBI" id="CHEBI:15378"/>
        <dbReference type="ChEBI" id="CHEBI:57540"/>
        <dbReference type="ChEBI" id="CHEBI:57945"/>
        <dbReference type="ChEBI" id="CHEBI:65315"/>
        <dbReference type="ChEBI" id="CHEBI:74443"/>
        <dbReference type="EC" id="1.3.1.90"/>
    </reaction>
    <physiologicalReaction direction="right-to-left" evidence="12">
        <dbReference type="Rhea" id="RHEA:53350"/>
    </physiologicalReaction>
</comment>
<comment type="catalytic activity">
    <reaction evidence="9">
        <text>a 5,6-dihydrouridine in mRNA + NAD(+) = a uridine in mRNA + NADH + H(+)</text>
        <dbReference type="Rhea" id="RHEA:69851"/>
        <dbReference type="Rhea" id="RHEA-COMP:14658"/>
        <dbReference type="Rhea" id="RHEA-COMP:17789"/>
        <dbReference type="ChEBI" id="CHEBI:15378"/>
        <dbReference type="ChEBI" id="CHEBI:57540"/>
        <dbReference type="ChEBI" id="CHEBI:57945"/>
        <dbReference type="ChEBI" id="CHEBI:65315"/>
        <dbReference type="ChEBI" id="CHEBI:74443"/>
    </reaction>
    <physiologicalReaction direction="right-to-left" evidence="9">
        <dbReference type="Rhea" id="RHEA:69853"/>
    </physiologicalReaction>
</comment>
<dbReference type="InterPro" id="IPR035587">
    <property type="entry name" value="DUS-like_FMN-bd"/>
</dbReference>
<evidence type="ECO:0000256" key="1">
    <source>
        <dbReference type="ARBA" id="ARBA00001917"/>
    </source>
</evidence>
<dbReference type="Pfam" id="PF01207">
    <property type="entry name" value="Dus"/>
    <property type="match status" value="1"/>
</dbReference>
<sequence length="368" mass="41176">MSGKEGDETLGNLDYSRDDCDGDEAPNPPWHLPDSDPDWQKHPRKSPLQILQEKKDAGDYLKICAPMVRYSKLPFRELVRSYNVDVAYTPMILADVYKHSKISRDTEYRTNSKDQPVVVQFAASCAEDLADAAELAAPYANGIDLNCGCPQKWAIHEGIGAHLMSQPELVRDMVRQVKSRTSPIRMADGSSFPCSIKIRVHPDLRETVEFVRRAEAVGVDWITVHGRTRRMRNTEPVDLDAIKLVKEIATVPIFANGSIFSLSDADRTISHTKADGVMAARGLLENPALFAGYDSTPLECIEKYVKLGIGYGSTSFIFHHHLMFMLEGSMSRAEKKRFNCLTSIPGIVDYLEEHYDLDLVGKFPQIGS</sequence>
<evidence type="ECO:0000256" key="8">
    <source>
        <dbReference type="ARBA" id="ARBA00023027"/>
    </source>
</evidence>
<evidence type="ECO:0000256" key="5">
    <source>
        <dbReference type="ARBA" id="ARBA00022694"/>
    </source>
</evidence>
<dbReference type="EMBL" id="JADGJD010000955">
    <property type="protein sequence ID" value="KAJ3047469.1"/>
    <property type="molecule type" value="Genomic_DNA"/>
</dbReference>
<gene>
    <name evidence="21" type="primary">DUS4L</name>
    <name evidence="21" type="ORF">HK097_011515</name>
</gene>
<keyword evidence="6" id="KW-0521">NADP</keyword>
<evidence type="ECO:0000256" key="2">
    <source>
        <dbReference type="ARBA" id="ARBA00022630"/>
    </source>
</evidence>
<dbReference type="PROSITE" id="PS01136">
    <property type="entry name" value="UPF0034"/>
    <property type="match status" value="1"/>
</dbReference>
<evidence type="ECO:0000256" key="4">
    <source>
        <dbReference type="ARBA" id="ARBA00022664"/>
    </source>
</evidence>
<comment type="catalytic activity">
    <reaction evidence="10">
        <text>a 5,6-dihydrouridine in mRNA + NADP(+) = a uridine in mRNA + NADPH + H(+)</text>
        <dbReference type="Rhea" id="RHEA:69855"/>
        <dbReference type="Rhea" id="RHEA-COMP:14658"/>
        <dbReference type="Rhea" id="RHEA-COMP:17789"/>
        <dbReference type="ChEBI" id="CHEBI:15378"/>
        <dbReference type="ChEBI" id="CHEBI:57783"/>
        <dbReference type="ChEBI" id="CHEBI:58349"/>
        <dbReference type="ChEBI" id="CHEBI:65315"/>
        <dbReference type="ChEBI" id="CHEBI:74443"/>
    </reaction>
    <physiologicalReaction direction="right-to-left" evidence="10">
        <dbReference type="Rhea" id="RHEA:69857"/>
    </physiologicalReaction>
</comment>
<dbReference type="GO" id="GO:0050660">
    <property type="term" value="F:flavin adenine dinucleotide binding"/>
    <property type="evidence" value="ECO:0007669"/>
    <property type="project" value="InterPro"/>
</dbReference>
<accession>A0AAD5S923</accession>
<dbReference type="CDD" id="cd02801">
    <property type="entry name" value="DUS_like_FMN"/>
    <property type="match status" value="1"/>
</dbReference>
<evidence type="ECO:0000256" key="3">
    <source>
        <dbReference type="ARBA" id="ARBA00022643"/>
    </source>
</evidence>
<evidence type="ECO:0000256" key="7">
    <source>
        <dbReference type="ARBA" id="ARBA00023002"/>
    </source>
</evidence>
<comment type="cofactor">
    <cofactor evidence="1">
        <name>FMN</name>
        <dbReference type="ChEBI" id="CHEBI:58210"/>
    </cofactor>
</comment>
<feature type="domain" description="DUS-like FMN-binding" evidence="20">
    <location>
        <begin position="64"/>
        <end position="306"/>
    </location>
</feature>
<comment type="catalytic activity">
    <reaction evidence="13">
        <text>5,6-dihydrouridine(20b) in tRNA + NAD(+) = uridine(20b) in tRNA + NADH + H(+)</text>
        <dbReference type="Rhea" id="RHEA:53352"/>
        <dbReference type="Rhea" id="RHEA-COMP:13537"/>
        <dbReference type="Rhea" id="RHEA-COMP:13538"/>
        <dbReference type="ChEBI" id="CHEBI:15378"/>
        <dbReference type="ChEBI" id="CHEBI:57540"/>
        <dbReference type="ChEBI" id="CHEBI:57945"/>
        <dbReference type="ChEBI" id="CHEBI:65315"/>
        <dbReference type="ChEBI" id="CHEBI:74443"/>
        <dbReference type="EC" id="1.3.1.90"/>
    </reaction>
    <physiologicalReaction direction="right-to-left" evidence="13">
        <dbReference type="Rhea" id="RHEA:53354"/>
    </physiologicalReaction>
</comment>
<dbReference type="PANTHER" id="PTHR11082:SF31">
    <property type="entry name" value="TRNA-DIHYDROURIDINE(20A_20B) SYNTHASE [NAD(P)+]-LIKE"/>
    <property type="match status" value="1"/>
</dbReference>
<evidence type="ECO:0000256" key="10">
    <source>
        <dbReference type="ARBA" id="ARBA00049447"/>
    </source>
</evidence>
<dbReference type="Proteomes" id="UP001212841">
    <property type="component" value="Unassembled WGS sequence"/>
</dbReference>
<dbReference type="FunFam" id="3.20.20.70:FF:000159">
    <property type="entry name" value="tRNA-dihydrouridine synthase 4"/>
    <property type="match status" value="1"/>
</dbReference>
<keyword evidence="8" id="KW-0520">NAD</keyword>